<dbReference type="AlphaFoldDB" id="A0A0L0FGR5"/>
<evidence type="ECO:0000256" key="2">
    <source>
        <dbReference type="ARBA" id="ARBA00022692"/>
    </source>
</evidence>
<evidence type="ECO:0000256" key="4">
    <source>
        <dbReference type="ARBA" id="ARBA00023136"/>
    </source>
</evidence>
<dbReference type="InterPro" id="IPR004853">
    <property type="entry name" value="Sugar_P_trans_dom"/>
</dbReference>
<protein>
    <recommendedName>
        <fullName evidence="7">Sugar phosphate transporter domain-containing protein</fullName>
    </recommendedName>
</protein>
<dbReference type="RefSeq" id="XP_014149869.1">
    <property type="nucleotide sequence ID" value="XM_014294394.1"/>
</dbReference>
<evidence type="ECO:0000313" key="9">
    <source>
        <dbReference type="Proteomes" id="UP000054560"/>
    </source>
</evidence>
<dbReference type="PROSITE" id="PS51257">
    <property type="entry name" value="PROKAR_LIPOPROTEIN"/>
    <property type="match status" value="1"/>
</dbReference>
<evidence type="ECO:0000259" key="7">
    <source>
        <dbReference type="Pfam" id="PF03151"/>
    </source>
</evidence>
<comment type="subcellular location">
    <subcellularLocation>
        <location evidence="1">Membrane</location>
        <topology evidence="1">Multi-pass membrane protein</topology>
    </subcellularLocation>
</comment>
<feature type="region of interest" description="Disordered" evidence="5">
    <location>
        <begin position="325"/>
        <end position="344"/>
    </location>
</feature>
<keyword evidence="2 6" id="KW-0812">Transmembrane</keyword>
<dbReference type="eggNOG" id="KOG1441">
    <property type="taxonomic scope" value="Eukaryota"/>
</dbReference>
<organism evidence="8 9">
    <name type="scientific">Sphaeroforma arctica JP610</name>
    <dbReference type="NCBI Taxonomy" id="667725"/>
    <lineage>
        <taxon>Eukaryota</taxon>
        <taxon>Ichthyosporea</taxon>
        <taxon>Ichthyophonida</taxon>
        <taxon>Sphaeroforma</taxon>
    </lineage>
</organism>
<dbReference type="Pfam" id="PF03151">
    <property type="entry name" value="TPT"/>
    <property type="match status" value="1"/>
</dbReference>
<evidence type="ECO:0000256" key="5">
    <source>
        <dbReference type="SAM" id="MobiDB-lite"/>
    </source>
</evidence>
<feature type="domain" description="Sugar phosphate transporter" evidence="7">
    <location>
        <begin position="17"/>
        <end position="302"/>
    </location>
</feature>
<feature type="transmembrane region" description="Helical" evidence="6">
    <location>
        <begin position="85"/>
        <end position="103"/>
    </location>
</feature>
<accession>A0A0L0FGR5</accession>
<feature type="transmembrane region" description="Helical" evidence="6">
    <location>
        <begin position="273"/>
        <end position="302"/>
    </location>
</feature>
<feature type="transmembrane region" description="Helical" evidence="6">
    <location>
        <begin position="138"/>
        <end position="155"/>
    </location>
</feature>
<reference evidence="8 9" key="1">
    <citation type="submission" date="2011-02" db="EMBL/GenBank/DDBJ databases">
        <title>The Genome Sequence of Sphaeroforma arctica JP610.</title>
        <authorList>
            <consortium name="The Broad Institute Genome Sequencing Platform"/>
            <person name="Russ C."/>
            <person name="Cuomo C."/>
            <person name="Young S.K."/>
            <person name="Zeng Q."/>
            <person name="Gargeya S."/>
            <person name="Alvarado L."/>
            <person name="Berlin A."/>
            <person name="Chapman S.B."/>
            <person name="Chen Z."/>
            <person name="Freedman E."/>
            <person name="Gellesch M."/>
            <person name="Goldberg J."/>
            <person name="Griggs A."/>
            <person name="Gujja S."/>
            <person name="Heilman E."/>
            <person name="Heiman D."/>
            <person name="Howarth C."/>
            <person name="Mehta T."/>
            <person name="Neiman D."/>
            <person name="Pearson M."/>
            <person name="Roberts A."/>
            <person name="Saif S."/>
            <person name="Shea T."/>
            <person name="Shenoy N."/>
            <person name="Sisk P."/>
            <person name="Stolte C."/>
            <person name="Sykes S."/>
            <person name="White J."/>
            <person name="Yandava C."/>
            <person name="Burger G."/>
            <person name="Gray M.W."/>
            <person name="Holland P.W.H."/>
            <person name="King N."/>
            <person name="Lang F.B.F."/>
            <person name="Roger A.J."/>
            <person name="Ruiz-Trillo I."/>
            <person name="Haas B."/>
            <person name="Nusbaum C."/>
            <person name="Birren B."/>
        </authorList>
    </citation>
    <scope>NUCLEOTIDE SEQUENCE [LARGE SCALE GENOMIC DNA]</scope>
    <source>
        <strain evidence="8 9">JP610</strain>
    </source>
</reference>
<name>A0A0L0FGR5_9EUKA</name>
<proteinExistence type="predicted"/>
<dbReference type="GO" id="GO:0016020">
    <property type="term" value="C:membrane"/>
    <property type="evidence" value="ECO:0007669"/>
    <property type="project" value="UniProtKB-SubCell"/>
</dbReference>
<evidence type="ECO:0000313" key="8">
    <source>
        <dbReference type="EMBL" id="KNC75967.1"/>
    </source>
</evidence>
<feature type="transmembrane region" description="Helical" evidence="6">
    <location>
        <begin position="235"/>
        <end position="253"/>
    </location>
</feature>
<feature type="transmembrane region" description="Helical" evidence="6">
    <location>
        <begin position="109"/>
        <end position="131"/>
    </location>
</feature>
<gene>
    <name evidence="8" type="ORF">SARC_11521</name>
</gene>
<evidence type="ECO:0000256" key="3">
    <source>
        <dbReference type="ARBA" id="ARBA00022989"/>
    </source>
</evidence>
<feature type="transmembrane region" description="Helical" evidence="6">
    <location>
        <begin position="195"/>
        <end position="214"/>
    </location>
</feature>
<dbReference type="PANTHER" id="PTHR11132">
    <property type="entry name" value="SOLUTE CARRIER FAMILY 35"/>
    <property type="match status" value="1"/>
</dbReference>
<dbReference type="EMBL" id="KQ243330">
    <property type="protein sequence ID" value="KNC75967.1"/>
    <property type="molecule type" value="Genomic_DNA"/>
</dbReference>
<feature type="transmembrane region" description="Helical" evidence="6">
    <location>
        <begin position="45"/>
        <end position="65"/>
    </location>
</feature>
<keyword evidence="9" id="KW-1185">Reference proteome</keyword>
<dbReference type="OrthoDB" id="6418713at2759"/>
<evidence type="ECO:0000256" key="1">
    <source>
        <dbReference type="ARBA" id="ARBA00004141"/>
    </source>
</evidence>
<feature type="transmembrane region" description="Helical" evidence="6">
    <location>
        <begin position="12"/>
        <end position="33"/>
    </location>
</feature>
<evidence type="ECO:0000256" key="6">
    <source>
        <dbReference type="SAM" id="Phobius"/>
    </source>
</evidence>
<dbReference type="InterPro" id="IPR050186">
    <property type="entry name" value="TPT_transporter"/>
</dbReference>
<dbReference type="GeneID" id="25912025"/>
<keyword evidence="4 6" id="KW-0472">Membrane</keyword>
<sequence>MTSVKGDEAVTGLLITVLTCLGWAACSTTLIMLNNHILNSGDFKYPIFLCSLGQLFSFIGAYIFIRMGWAKQNVHLSTEQYIKMILPIGLMSAGTLATGNAVYMHLSVAFIQMLKAGTPAITMCTMFLFGLERPRKDLLMAVGLIVVGCATSAYGELDFSLFGVSLSVSSSVFESLKLVMTQKLLSGTFSGPIEGLFHIAPITFLCLLALGVCFEGSRFHADQGFELMLASPHMYLVAGSLGFVCNLLVMTVIKLTSSLSFKVLAQAKNVGVVLLGAVMLGNAVTQLQCVAYALSITGFFFYQRAMTNKPKMNLDLPRPVVSGSGGRLLTYTPEGVAKDSGKEP</sequence>
<dbReference type="Proteomes" id="UP000054560">
    <property type="component" value="Unassembled WGS sequence"/>
</dbReference>
<keyword evidence="3 6" id="KW-1133">Transmembrane helix</keyword>